<dbReference type="AlphaFoldDB" id="A0A6C0UMJ6"/>
<evidence type="ECO:0000313" key="1">
    <source>
        <dbReference type="EMBL" id="QIB74158.1"/>
    </source>
</evidence>
<dbReference type="GeneID" id="44079241"/>
<sequence length="75" mass="8083">MLQRESSLVPADDYFDARTALFVGGFVALVFWFAGALTYVAAGDILPTVRAFAFVFVGTGFVFLFAGVIVAAVRR</sequence>
<evidence type="ECO:0000313" key="2">
    <source>
        <dbReference type="Proteomes" id="UP000465846"/>
    </source>
</evidence>
<accession>A0A6C0UMJ6</accession>
<dbReference type="RefSeq" id="WP_163486109.1">
    <property type="nucleotide sequence ID" value="NZ_CP048739.1"/>
</dbReference>
<dbReference type="EMBL" id="CP048739">
    <property type="protein sequence ID" value="QIB74158.1"/>
    <property type="molecule type" value="Genomic_DNA"/>
</dbReference>
<organism evidence="1 2">
    <name type="scientific">Halogeometricum borinquense</name>
    <dbReference type="NCBI Taxonomy" id="60847"/>
    <lineage>
        <taxon>Archaea</taxon>
        <taxon>Methanobacteriati</taxon>
        <taxon>Methanobacteriota</taxon>
        <taxon>Stenosarchaea group</taxon>
        <taxon>Halobacteria</taxon>
        <taxon>Halobacteriales</taxon>
        <taxon>Haloferacaceae</taxon>
        <taxon>Halogeometricum</taxon>
    </lineage>
</organism>
<dbReference type="Proteomes" id="UP000465846">
    <property type="component" value="Chromosome"/>
</dbReference>
<reference evidence="1 2" key="1">
    <citation type="submission" date="2020-02" db="EMBL/GenBank/DDBJ databases">
        <title>Whole genome sequence of Halogeometricum borinquense strain wsp4.</title>
        <authorList>
            <person name="Verma D.K."/>
            <person name="Gopal K."/>
            <person name="Prasad E.S."/>
        </authorList>
    </citation>
    <scope>NUCLEOTIDE SEQUENCE [LARGE SCALE GENOMIC DNA]</scope>
    <source>
        <strain evidence="2">wsp4</strain>
    </source>
</reference>
<gene>
    <name evidence="1" type="ORF">G3I44_07530</name>
</gene>
<protein>
    <submittedName>
        <fullName evidence="1">Uncharacterized protein</fullName>
    </submittedName>
</protein>
<name>A0A6C0UMJ6_9EURY</name>
<proteinExistence type="predicted"/>